<dbReference type="SUPFAM" id="SSF52058">
    <property type="entry name" value="L domain-like"/>
    <property type="match status" value="1"/>
</dbReference>
<dbReference type="InterPro" id="IPR042197">
    <property type="entry name" value="Apaf_helical"/>
</dbReference>
<keyword evidence="2" id="KW-0677">Repeat</keyword>
<dbReference type="Gene3D" id="3.80.10.10">
    <property type="entry name" value="Ribonuclease Inhibitor"/>
    <property type="match status" value="2"/>
</dbReference>
<evidence type="ECO:0000259" key="4">
    <source>
        <dbReference type="PROSITE" id="PS50104"/>
    </source>
</evidence>
<dbReference type="GO" id="GO:0007165">
    <property type="term" value="P:signal transduction"/>
    <property type="evidence" value="ECO:0007669"/>
    <property type="project" value="InterPro"/>
</dbReference>
<name>A0A8X7VI82_BRACI</name>
<dbReference type="PANTHER" id="PTHR11017">
    <property type="entry name" value="LEUCINE-RICH REPEAT-CONTAINING PROTEIN"/>
    <property type="match status" value="1"/>
</dbReference>
<dbReference type="PROSITE" id="PS50104">
    <property type="entry name" value="TIR"/>
    <property type="match status" value="1"/>
</dbReference>
<evidence type="ECO:0000313" key="5">
    <source>
        <dbReference type="EMBL" id="KAG2311731.1"/>
    </source>
</evidence>
<evidence type="ECO:0000256" key="1">
    <source>
        <dbReference type="ARBA" id="ARBA00022614"/>
    </source>
</evidence>
<dbReference type="AlphaFoldDB" id="A0A8X7VI82"/>
<dbReference type="InterPro" id="IPR058192">
    <property type="entry name" value="WHD_ROQ1-like"/>
</dbReference>
<comment type="caution">
    <text evidence="5">The sequence shown here is derived from an EMBL/GenBank/DDBJ whole genome shotgun (WGS) entry which is preliminary data.</text>
</comment>
<dbReference type="InterPro" id="IPR036390">
    <property type="entry name" value="WH_DNA-bd_sf"/>
</dbReference>
<accession>A0A8X7VI82</accession>
<reference evidence="5 6" key="1">
    <citation type="submission" date="2020-02" db="EMBL/GenBank/DDBJ databases">
        <authorList>
            <person name="Ma Q."/>
            <person name="Huang Y."/>
            <person name="Song X."/>
            <person name="Pei D."/>
        </authorList>
    </citation>
    <scope>NUCLEOTIDE SEQUENCE [LARGE SCALE GENOMIC DNA]</scope>
    <source>
        <strain evidence="5">Sxm20200214</strain>
        <tissue evidence="5">Leaf</tissue>
    </source>
</reference>
<keyword evidence="1" id="KW-0433">Leucine-rich repeat</keyword>
<feature type="domain" description="TIR" evidence="4">
    <location>
        <begin position="12"/>
        <end position="154"/>
    </location>
</feature>
<dbReference type="InterPro" id="IPR035897">
    <property type="entry name" value="Toll_tir_struct_dom_sf"/>
</dbReference>
<dbReference type="InterPro" id="IPR032675">
    <property type="entry name" value="LRR_dom_sf"/>
</dbReference>
<dbReference type="GO" id="GO:0043531">
    <property type="term" value="F:ADP binding"/>
    <property type="evidence" value="ECO:0007669"/>
    <property type="project" value="InterPro"/>
</dbReference>
<organism evidence="5 6">
    <name type="scientific">Brassica carinata</name>
    <name type="common">Ethiopian mustard</name>
    <name type="synonym">Abyssinian cabbage</name>
    <dbReference type="NCBI Taxonomy" id="52824"/>
    <lineage>
        <taxon>Eukaryota</taxon>
        <taxon>Viridiplantae</taxon>
        <taxon>Streptophyta</taxon>
        <taxon>Embryophyta</taxon>
        <taxon>Tracheophyta</taxon>
        <taxon>Spermatophyta</taxon>
        <taxon>Magnoliopsida</taxon>
        <taxon>eudicotyledons</taxon>
        <taxon>Gunneridae</taxon>
        <taxon>Pentapetalae</taxon>
        <taxon>rosids</taxon>
        <taxon>malvids</taxon>
        <taxon>Brassicales</taxon>
        <taxon>Brassicaceae</taxon>
        <taxon>Brassiceae</taxon>
        <taxon>Brassica</taxon>
    </lineage>
</organism>
<dbReference type="PRINTS" id="PR00364">
    <property type="entry name" value="DISEASERSIST"/>
</dbReference>
<dbReference type="Proteomes" id="UP000886595">
    <property type="component" value="Unassembled WGS sequence"/>
</dbReference>
<protein>
    <recommendedName>
        <fullName evidence="4">TIR domain-containing protein</fullName>
    </recommendedName>
</protein>
<dbReference type="Gene3D" id="1.10.8.430">
    <property type="entry name" value="Helical domain of apoptotic protease-activating factors"/>
    <property type="match status" value="1"/>
</dbReference>
<dbReference type="PANTHER" id="PTHR11017:SF479">
    <property type="entry name" value="DISEASE RESISTANCE PROTEIN (TIR-NBS-LRR CLASS) FAMILY"/>
    <property type="match status" value="1"/>
</dbReference>
<dbReference type="EMBL" id="JAAMPC010000005">
    <property type="protein sequence ID" value="KAG2311731.1"/>
    <property type="molecule type" value="Genomic_DNA"/>
</dbReference>
<evidence type="ECO:0000256" key="3">
    <source>
        <dbReference type="ARBA" id="ARBA00022821"/>
    </source>
</evidence>
<dbReference type="InterPro" id="IPR002182">
    <property type="entry name" value="NB-ARC"/>
</dbReference>
<dbReference type="OrthoDB" id="1102756at2759"/>
<dbReference type="Gene3D" id="3.40.50.10140">
    <property type="entry name" value="Toll/interleukin-1 receptor homology (TIR) domain"/>
    <property type="match status" value="1"/>
</dbReference>
<dbReference type="InterPro" id="IPR044974">
    <property type="entry name" value="Disease_R_plants"/>
</dbReference>
<gene>
    <name evidence="5" type="ORF">Bca52824_023288</name>
</gene>
<dbReference type="SUPFAM" id="SSF46785">
    <property type="entry name" value="Winged helix' DNA-binding domain"/>
    <property type="match status" value="1"/>
</dbReference>
<dbReference type="SUPFAM" id="SSF52540">
    <property type="entry name" value="P-loop containing nucleoside triphosphate hydrolases"/>
    <property type="match status" value="1"/>
</dbReference>
<dbReference type="GO" id="GO:0006952">
    <property type="term" value="P:defense response"/>
    <property type="evidence" value="ECO:0007669"/>
    <property type="project" value="UniProtKB-KW"/>
</dbReference>
<proteinExistence type="predicted"/>
<evidence type="ECO:0000256" key="2">
    <source>
        <dbReference type="ARBA" id="ARBA00022737"/>
    </source>
</evidence>
<sequence>MGPMNPPAPQNNSRSVRIFCEGTEQYSFVSHLSTALHREGISFSVDACEFPEINSFSGDQNHAISVVVTSDVVKLNDPWSHKFVEVIERPRDKGMQVMVPVFYDVDPLTRVYGWANRWLEAGYITMHQSRISSNKILTDSELVEDVVKDVYGKLHRTERVGIYSKVLEIENLLYKQPWDVRSIGIWGMPGIGKTTLVKAVFNHMSCDYDASFFIENFDEAFHKQGLHRLLEDKIGTTLKEVFDIKGSHIMRPSLHRDKPCNKRILVVLDDVCDSLAGESFLRRLDWLGPGSMIIMTSTDKKVFAYCDINQIYEVHGLNEHEALQLFFQNAFEKDVPEQMDREISRKVVDYANGNPLALRIYGQELKGKMSGMEDAFLKLKQHPPQKIQDVVKSVYSQLGDNEKNIFLDIACLFRGENINYAIQMLEGCHYFPRIGINILVEKWLVTISENTVQITSLIQDICQEILNGESESCTRMWEPRKIRYLLEDDDLKGSAESSATPKYGLVSGDIESIFLDTSNLIYDVKRDAFKHMFNLRFLKIYNSCSKYDHGLNFPNGLDSLPCGLRLLHWENYPLKSLPQDFELDNLVELCMPYSKLQTLRAGTKFLEMLKRIRLSHSKDLVEFDLLSVARNIELIDLQGCTRLQSFPDTSELQHLRVVNLSGCTEIKSFQGLPQNIEELYLQGTSIREIPISTVSHSPQKVKLDRKKLLNLLENSEDVEHIDLESVTDLIMVKVSSCNQGFGKLVHLNMKDCSHMRSLPDMANVLESLQVLHLSGCSELKEIKGFPRNMRKLYIGGTAIREVPQLPNSLEFLNAHGCTHLKSIFLNFEQLPRHYTFSNCFNFSSQVISEFLEKNLTRVASLARAHQQELTREPEVSICIPSDARHIFSFLLQPGQDVMIDSPWTQKPLSGHAMSVVVSFQDDCQNVAGLGIRCICTWQTRNGYLGRMERLFQCWAPLEAPKVEWDHVFIFYETQMHTNGSEENPNLWVKFEFHAVSWENKLLGDKCMVTQCGVRVITAPANDTNTIPSEITIGSEVDEDHPPTSSRIVLEANSPTPLPSNERRKVLRAQSKLRSKLWKWMRTINYKKQKKENVKEKWIQHQPL</sequence>
<dbReference type="Pfam" id="PF23282">
    <property type="entry name" value="WHD_ROQ1"/>
    <property type="match status" value="1"/>
</dbReference>
<evidence type="ECO:0000313" key="6">
    <source>
        <dbReference type="Proteomes" id="UP000886595"/>
    </source>
</evidence>
<dbReference type="Gene3D" id="3.40.50.300">
    <property type="entry name" value="P-loop containing nucleotide triphosphate hydrolases"/>
    <property type="match status" value="1"/>
</dbReference>
<keyword evidence="6" id="KW-1185">Reference proteome</keyword>
<dbReference type="InterPro" id="IPR027417">
    <property type="entry name" value="P-loop_NTPase"/>
</dbReference>
<keyword evidence="3" id="KW-0611">Plant defense</keyword>
<dbReference type="InterPro" id="IPR000157">
    <property type="entry name" value="TIR_dom"/>
</dbReference>
<dbReference type="Pfam" id="PF00931">
    <property type="entry name" value="NB-ARC"/>
    <property type="match status" value="1"/>
</dbReference>